<name>A0A225D6B4_9BACT</name>
<evidence type="ECO:0000313" key="1">
    <source>
        <dbReference type="EMBL" id="OWK35184.1"/>
    </source>
</evidence>
<dbReference type="Proteomes" id="UP000214646">
    <property type="component" value="Unassembled WGS sequence"/>
</dbReference>
<proteinExistence type="predicted"/>
<sequence>MGLKLAEKLKATGVEVVFRSSSENDVKPASTGTYLIEKLKK</sequence>
<accession>A0A225D6B4</accession>
<protein>
    <submittedName>
        <fullName evidence="1">Uncharacterized protein</fullName>
    </submittedName>
</protein>
<organism evidence="1 2">
    <name type="scientific">Fimbriiglobus ruber</name>
    <dbReference type="NCBI Taxonomy" id="1908690"/>
    <lineage>
        <taxon>Bacteria</taxon>
        <taxon>Pseudomonadati</taxon>
        <taxon>Planctomycetota</taxon>
        <taxon>Planctomycetia</taxon>
        <taxon>Gemmatales</taxon>
        <taxon>Gemmataceae</taxon>
        <taxon>Fimbriiglobus</taxon>
    </lineage>
</organism>
<dbReference type="AlphaFoldDB" id="A0A225D6B4"/>
<reference evidence="2" key="1">
    <citation type="submission" date="2017-06" db="EMBL/GenBank/DDBJ databases">
        <title>Genome analysis of Fimbriiglobus ruber SP5, the first member of the order Planctomycetales with confirmed chitinolytic capability.</title>
        <authorList>
            <person name="Ravin N.V."/>
            <person name="Rakitin A.L."/>
            <person name="Ivanova A.A."/>
            <person name="Beletsky A.V."/>
            <person name="Kulichevskaya I.S."/>
            <person name="Mardanov A.V."/>
            <person name="Dedysh S.N."/>
        </authorList>
    </citation>
    <scope>NUCLEOTIDE SEQUENCE [LARGE SCALE GENOMIC DNA]</scope>
    <source>
        <strain evidence="2">SP5</strain>
    </source>
</reference>
<comment type="caution">
    <text evidence="1">The sequence shown here is derived from an EMBL/GenBank/DDBJ whole genome shotgun (WGS) entry which is preliminary data.</text>
</comment>
<gene>
    <name evidence="1" type="ORF">FRUB_10026</name>
</gene>
<dbReference type="EMBL" id="NIDE01000019">
    <property type="protein sequence ID" value="OWK35184.1"/>
    <property type="molecule type" value="Genomic_DNA"/>
</dbReference>
<evidence type="ECO:0000313" key="2">
    <source>
        <dbReference type="Proteomes" id="UP000214646"/>
    </source>
</evidence>
<keyword evidence="2" id="KW-1185">Reference proteome</keyword>